<dbReference type="Pfam" id="PF10882">
    <property type="entry name" value="bPH_5"/>
    <property type="match status" value="1"/>
</dbReference>
<dbReference type="Proteomes" id="UP001596052">
    <property type="component" value="Unassembled WGS sequence"/>
</dbReference>
<protein>
    <submittedName>
        <fullName evidence="3">PH domain-containing protein</fullName>
    </submittedName>
</protein>
<organism evidence="3 4">
    <name type="scientific">Prosthecobacter fluviatilis</name>
    <dbReference type="NCBI Taxonomy" id="445931"/>
    <lineage>
        <taxon>Bacteria</taxon>
        <taxon>Pseudomonadati</taxon>
        <taxon>Verrucomicrobiota</taxon>
        <taxon>Verrucomicrobiia</taxon>
        <taxon>Verrucomicrobiales</taxon>
        <taxon>Verrucomicrobiaceae</taxon>
        <taxon>Prosthecobacter</taxon>
    </lineage>
</organism>
<dbReference type="InterPro" id="IPR027783">
    <property type="entry name" value="Bacterial_PH-related"/>
</dbReference>
<dbReference type="RefSeq" id="WP_377172036.1">
    <property type="nucleotide sequence ID" value="NZ_JBHSMQ010000015.1"/>
</dbReference>
<dbReference type="EMBL" id="JBHSMQ010000015">
    <property type="protein sequence ID" value="MFC5458070.1"/>
    <property type="molecule type" value="Genomic_DNA"/>
</dbReference>
<keyword evidence="1" id="KW-1133">Transmembrane helix</keyword>
<keyword evidence="4" id="KW-1185">Reference proteome</keyword>
<keyword evidence="1" id="KW-0812">Transmembrane</keyword>
<keyword evidence="1" id="KW-0472">Membrane</keyword>
<name>A0ABW0KXE1_9BACT</name>
<evidence type="ECO:0000259" key="2">
    <source>
        <dbReference type="Pfam" id="PF10882"/>
    </source>
</evidence>
<sequence>MDTTLVFPIIPASAKSLWVLAIIALVLLLGAALLGYLAWSTRHVTCTVSHEGLRIQGDLYGRLIPLRSLQLEKAVVTNLRQDKEHQAKWRTNGTGLPGYASGWFKLRNGEKALLFVTDPTRVARIPTTEGYSVMLSVSEPAALIDALKRQNGP</sequence>
<evidence type="ECO:0000256" key="1">
    <source>
        <dbReference type="SAM" id="Phobius"/>
    </source>
</evidence>
<feature type="domain" description="Bacterial Pleckstrin homology" evidence="2">
    <location>
        <begin position="47"/>
        <end position="150"/>
    </location>
</feature>
<accession>A0ABW0KXE1</accession>
<proteinExistence type="predicted"/>
<evidence type="ECO:0000313" key="3">
    <source>
        <dbReference type="EMBL" id="MFC5458070.1"/>
    </source>
</evidence>
<evidence type="ECO:0000313" key="4">
    <source>
        <dbReference type="Proteomes" id="UP001596052"/>
    </source>
</evidence>
<comment type="caution">
    <text evidence="3">The sequence shown here is derived from an EMBL/GenBank/DDBJ whole genome shotgun (WGS) entry which is preliminary data.</text>
</comment>
<gene>
    <name evidence="3" type="ORF">ACFQDI_24585</name>
</gene>
<reference evidence="4" key="1">
    <citation type="journal article" date="2019" name="Int. J. Syst. Evol. Microbiol.">
        <title>The Global Catalogue of Microorganisms (GCM) 10K type strain sequencing project: providing services to taxonomists for standard genome sequencing and annotation.</title>
        <authorList>
            <consortium name="The Broad Institute Genomics Platform"/>
            <consortium name="The Broad Institute Genome Sequencing Center for Infectious Disease"/>
            <person name="Wu L."/>
            <person name="Ma J."/>
        </authorList>
    </citation>
    <scope>NUCLEOTIDE SEQUENCE [LARGE SCALE GENOMIC DNA]</scope>
    <source>
        <strain evidence="4">CGMCC 4.1469</strain>
    </source>
</reference>
<feature type="transmembrane region" description="Helical" evidence="1">
    <location>
        <begin position="17"/>
        <end position="39"/>
    </location>
</feature>